<evidence type="ECO:0000256" key="1">
    <source>
        <dbReference type="SAM" id="MobiDB-lite"/>
    </source>
</evidence>
<dbReference type="EMBL" id="ON529858">
    <property type="protein sequence ID" value="UTC29867.1"/>
    <property type="molecule type" value="Genomic_DNA"/>
</dbReference>
<gene>
    <name evidence="2" type="ORF">BAJUN_02370</name>
</gene>
<organism evidence="2 3">
    <name type="scientific">Brevundimonas phage vB_BgoS-Bajun</name>
    <dbReference type="NCBI Taxonomy" id="2948594"/>
    <lineage>
        <taxon>Viruses</taxon>
        <taxon>Duplodnaviria</taxon>
        <taxon>Heunggongvirae</taxon>
        <taxon>Uroviricota</taxon>
        <taxon>Caudoviricetes</taxon>
        <taxon>Dolichocephalovirinae</taxon>
    </lineage>
</organism>
<protein>
    <submittedName>
        <fullName evidence="2">Uncharacterized protein</fullName>
    </submittedName>
</protein>
<dbReference type="Proteomes" id="UP001057427">
    <property type="component" value="Segment"/>
</dbReference>
<accession>A0A9E7N784</accession>
<sequence length="122" mass="13342">MSNRVRIYSPLTNEPFDVTEARATKLRLDHGWLSQPYTETGDATDLGTGIGEDTGVVDSVVRVPDSENTVIDWRDMEQVQTSDGPGLPDHTESETPPETDVEEEPAAKGRGRGRKSAETAED</sequence>
<keyword evidence="3" id="KW-1185">Reference proteome</keyword>
<evidence type="ECO:0000313" key="2">
    <source>
        <dbReference type="EMBL" id="UTC29867.1"/>
    </source>
</evidence>
<feature type="compositionally biased region" description="Acidic residues" evidence="1">
    <location>
        <begin position="95"/>
        <end position="104"/>
    </location>
</feature>
<reference evidence="2" key="1">
    <citation type="submission" date="2022-05" db="EMBL/GenBank/DDBJ databases">
        <authorList>
            <person name="Friedrich I."/>
            <person name="Poehlein A."/>
            <person name="Schneider D."/>
            <person name="Hertel R."/>
            <person name="Daniel R."/>
        </authorList>
    </citation>
    <scope>NUCLEOTIDE SEQUENCE</scope>
</reference>
<feature type="region of interest" description="Disordered" evidence="1">
    <location>
        <begin position="67"/>
        <end position="122"/>
    </location>
</feature>
<evidence type="ECO:0000313" key="3">
    <source>
        <dbReference type="Proteomes" id="UP001057427"/>
    </source>
</evidence>
<name>A0A9E7N784_9CAUD</name>
<proteinExistence type="predicted"/>